<dbReference type="GO" id="GO:0009085">
    <property type="term" value="P:lysine biosynthetic process"/>
    <property type="evidence" value="ECO:0007669"/>
    <property type="project" value="UniProtKB-KW"/>
</dbReference>
<dbReference type="PANTHER" id="PTHR43300">
    <property type="entry name" value="ACETYLTRANSFERASE"/>
    <property type="match status" value="1"/>
</dbReference>
<dbReference type="InterPro" id="IPR050179">
    <property type="entry name" value="Trans_hexapeptide_repeat"/>
</dbReference>
<dbReference type="Proteomes" id="UP000196084">
    <property type="component" value="Unassembled WGS sequence"/>
</dbReference>
<dbReference type="CDD" id="cd03358">
    <property type="entry name" value="LbH_WxcM_N_like"/>
    <property type="match status" value="1"/>
</dbReference>
<name>A0A202E757_9EURY</name>
<dbReference type="InterPro" id="IPR001451">
    <property type="entry name" value="Hexapep"/>
</dbReference>
<comment type="caution">
    <text evidence="5">The sequence shown here is derived from an EMBL/GenBank/DDBJ whole genome shotgun (WGS) entry which is preliminary data.</text>
</comment>
<keyword evidence="1" id="KW-0028">Amino-acid biosynthesis</keyword>
<evidence type="ECO:0000256" key="2">
    <source>
        <dbReference type="ARBA" id="ARBA00022679"/>
    </source>
</evidence>
<dbReference type="OrthoDB" id="200265at2157"/>
<dbReference type="PANTHER" id="PTHR43300:SF10">
    <property type="entry name" value="2,3,4,5-TETRAHYDROPYRIDINE-2,6-DICARBOXYLATE N-ACETYLTRANSFERASE"/>
    <property type="match status" value="1"/>
</dbReference>
<dbReference type="Pfam" id="PF00132">
    <property type="entry name" value="Hexapep"/>
    <property type="match status" value="2"/>
</dbReference>
<evidence type="ECO:0000313" key="5">
    <source>
        <dbReference type="EMBL" id="OVE84092.1"/>
    </source>
</evidence>
<organism evidence="5 6">
    <name type="scientific">Natronolimnobius baerhuensis</name>
    <dbReference type="NCBI Taxonomy" id="253108"/>
    <lineage>
        <taxon>Archaea</taxon>
        <taxon>Methanobacteriati</taxon>
        <taxon>Methanobacteriota</taxon>
        <taxon>Stenosarchaea group</taxon>
        <taxon>Halobacteria</taxon>
        <taxon>Halobacteriales</taxon>
        <taxon>Natrialbaceae</taxon>
        <taxon>Natronolimnobius</taxon>
    </lineage>
</organism>
<dbReference type="EMBL" id="MWPH01000002">
    <property type="protein sequence ID" value="OVE84092.1"/>
    <property type="molecule type" value="Genomic_DNA"/>
</dbReference>
<dbReference type="Gene3D" id="2.160.10.10">
    <property type="entry name" value="Hexapeptide repeat proteins"/>
    <property type="match status" value="1"/>
</dbReference>
<dbReference type="SUPFAM" id="SSF51161">
    <property type="entry name" value="Trimeric LpxA-like enzymes"/>
    <property type="match status" value="1"/>
</dbReference>
<proteinExistence type="predicted"/>
<gene>
    <name evidence="5" type="ORF">B2G88_06570</name>
</gene>
<evidence type="ECO:0000313" key="6">
    <source>
        <dbReference type="Proteomes" id="UP000196084"/>
    </source>
</evidence>
<protein>
    <submittedName>
        <fullName evidence="5">N-acetyltransferase</fullName>
    </submittedName>
</protein>
<dbReference type="RefSeq" id="WP_054862525.1">
    <property type="nucleotide sequence ID" value="NZ_MWPH01000002.1"/>
</dbReference>
<accession>A0A202E757</accession>
<dbReference type="InterPro" id="IPR011004">
    <property type="entry name" value="Trimer_LpxA-like_sf"/>
</dbReference>
<dbReference type="GO" id="GO:0016740">
    <property type="term" value="F:transferase activity"/>
    <property type="evidence" value="ECO:0007669"/>
    <property type="project" value="UniProtKB-KW"/>
</dbReference>
<keyword evidence="4" id="KW-0457">Lysine biosynthesis</keyword>
<reference evidence="5 6" key="1">
    <citation type="submission" date="2017-02" db="EMBL/GenBank/DDBJ databases">
        <title>Natronthermophilus aegyptiacus gen. nov.,sp. nov., an aerobic, extremely halophilic alkalithermophilic archaeon isolated from the athalassohaline Wadi An Natrun, Egypt.</title>
        <authorList>
            <person name="Zhao B."/>
        </authorList>
    </citation>
    <scope>NUCLEOTIDE SEQUENCE [LARGE SCALE GENOMIC DNA]</scope>
    <source>
        <strain evidence="5 6">CGMCC 1.3597</strain>
    </source>
</reference>
<keyword evidence="6" id="KW-1185">Reference proteome</keyword>
<sequence length="182" mass="19061">MDGATIGYEYDPDSREPVLGDNTTIRSGTVIYNDVVGGDDLQTGHNAVIREFTTLGDNALIGTNTVIDGNTDIGSNVRLQTGVYIPTNTSIGDNVFMGPNAVLTNDPMPTRTEVDLRGPTLEDHVSVGANATILPGVTVGRGSFIAAGAIVTRDVPAECLAIGAPATHEPLPDQLQGENRME</sequence>
<keyword evidence="3" id="KW-0220">Diaminopimelate biosynthesis</keyword>
<keyword evidence="2 5" id="KW-0808">Transferase</keyword>
<evidence type="ECO:0000256" key="4">
    <source>
        <dbReference type="ARBA" id="ARBA00023154"/>
    </source>
</evidence>
<dbReference type="PROSITE" id="PS00101">
    <property type="entry name" value="HEXAPEP_TRANSFERASES"/>
    <property type="match status" value="1"/>
</dbReference>
<dbReference type="InterPro" id="IPR018357">
    <property type="entry name" value="Hexapep_transf_CS"/>
</dbReference>
<dbReference type="GO" id="GO:0019877">
    <property type="term" value="P:diaminopimelate biosynthetic process"/>
    <property type="evidence" value="ECO:0007669"/>
    <property type="project" value="UniProtKB-KW"/>
</dbReference>
<evidence type="ECO:0000256" key="3">
    <source>
        <dbReference type="ARBA" id="ARBA00022915"/>
    </source>
</evidence>
<evidence type="ECO:0000256" key="1">
    <source>
        <dbReference type="ARBA" id="ARBA00022605"/>
    </source>
</evidence>
<dbReference type="AlphaFoldDB" id="A0A202E757"/>